<feature type="domain" description="C2H2-type" evidence="3">
    <location>
        <begin position="400"/>
        <end position="433"/>
    </location>
</feature>
<feature type="compositionally biased region" description="Gly residues" evidence="2">
    <location>
        <begin position="320"/>
        <end position="330"/>
    </location>
</feature>
<feature type="region of interest" description="Disordered" evidence="2">
    <location>
        <begin position="57"/>
        <end position="87"/>
    </location>
</feature>
<protein>
    <recommendedName>
        <fullName evidence="3">C2H2-type domain-containing protein</fullName>
    </recommendedName>
</protein>
<dbReference type="InterPro" id="IPR013087">
    <property type="entry name" value="Znf_C2H2_type"/>
</dbReference>
<feature type="region of interest" description="Disordered" evidence="2">
    <location>
        <begin position="226"/>
        <end position="260"/>
    </location>
</feature>
<accession>A0AAV9HWB0</accession>
<organism evidence="4 5">
    <name type="scientific">Cladorrhinum samala</name>
    <dbReference type="NCBI Taxonomy" id="585594"/>
    <lineage>
        <taxon>Eukaryota</taxon>
        <taxon>Fungi</taxon>
        <taxon>Dikarya</taxon>
        <taxon>Ascomycota</taxon>
        <taxon>Pezizomycotina</taxon>
        <taxon>Sordariomycetes</taxon>
        <taxon>Sordariomycetidae</taxon>
        <taxon>Sordariales</taxon>
        <taxon>Podosporaceae</taxon>
        <taxon>Cladorrhinum</taxon>
    </lineage>
</organism>
<feature type="region of interest" description="Disordered" evidence="2">
    <location>
        <begin position="1"/>
        <end position="23"/>
    </location>
</feature>
<feature type="region of interest" description="Disordered" evidence="2">
    <location>
        <begin position="303"/>
        <end position="353"/>
    </location>
</feature>
<gene>
    <name evidence="4" type="ORF">QBC42DRAFT_262325</name>
</gene>
<name>A0AAV9HWB0_9PEZI</name>
<dbReference type="GO" id="GO:0008270">
    <property type="term" value="F:zinc ion binding"/>
    <property type="evidence" value="ECO:0007669"/>
    <property type="project" value="UniProtKB-KW"/>
</dbReference>
<reference evidence="4" key="2">
    <citation type="submission" date="2023-06" db="EMBL/GenBank/DDBJ databases">
        <authorList>
            <consortium name="Lawrence Berkeley National Laboratory"/>
            <person name="Mondo S.J."/>
            <person name="Hensen N."/>
            <person name="Bonometti L."/>
            <person name="Westerberg I."/>
            <person name="Brannstrom I.O."/>
            <person name="Guillou S."/>
            <person name="Cros-Aarteil S."/>
            <person name="Calhoun S."/>
            <person name="Haridas S."/>
            <person name="Kuo A."/>
            <person name="Pangilinan J."/>
            <person name="Riley R."/>
            <person name="Labutti K."/>
            <person name="Andreopoulos B."/>
            <person name="Lipzen A."/>
            <person name="Chen C."/>
            <person name="Yanf M."/>
            <person name="Daum C."/>
            <person name="Ng V."/>
            <person name="Clum A."/>
            <person name="Steindorff A."/>
            <person name="Ohm R."/>
            <person name="Martin F."/>
            <person name="Silar P."/>
            <person name="Natvig D."/>
            <person name="Lalanne C."/>
            <person name="Gautier V."/>
            <person name="Ament-Velasquez S.L."/>
            <person name="Kruys A."/>
            <person name="Hutchinson M.I."/>
            <person name="Powell A.J."/>
            <person name="Barry K."/>
            <person name="Miller A.N."/>
            <person name="Grigoriev I.V."/>
            <person name="Debuchy R."/>
            <person name="Gladieux P."/>
            <person name="Thoren M.H."/>
            <person name="Johannesson H."/>
        </authorList>
    </citation>
    <scope>NUCLEOTIDE SEQUENCE</scope>
    <source>
        <strain evidence="4">PSN324</strain>
    </source>
</reference>
<keyword evidence="5" id="KW-1185">Reference proteome</keyword>
<dbReference type="AlphaFoldDB" id="A0AAV9HWB0"/>
<dbReference type="EMBL" id="MU864943">
    <property type="protein sequence ID" value="KAK4465018.1"/>
    <property type="molecule type" value="Genomic_DNA"/>
</dbReference>
<comment type="caution">
    <text evidence="4">The sequence shown here is derived from an EMBL/GenBank/DDBJ whole genome shotgun (WGS) entry which is preliminary data.</text>
</comment>
<evidence type="ECO:0000259" key="3">
    <source>
        <dbReference type="PROSITE" id="PS50157"/>
    </source>
</evidence>
<keyword evidence="1" id="KW-0479">Metal-binding</keyword>
<evidence type="ECO:0000256" key="1">
    <source>
        <dbReference type="PROSITE-ProRule" id="PRU00042"/>
    </source>
</evidence>
<keyword evidence="1" id="KW-0862">Zinc</keyword>
<feature type="compositionally biased region" description="Polar residues" evidence="2">
    <location>
        <begin position="226"/>
        <end position="238"/>
    </location>
</feature>
<feature type="region of interest" description="Disordered" evidence="2">
    <location>
        <begin position="156"/>
        <end position="203"/>
    </location>
</feature>
<feature type="compositionally biased region" description="Low complexity" evidence="2">
    <location>
        <begin position="246"/>
        <end position="260"/>
    </location>
</feature>
<evidence type="ECO:0000256" key="2">
    <source>
        <dbReference type="SAM" id="MobiDB-lite"/>
    </source>
</evidence>
<feature type="compositionally biased region" description="Low complexity" evidence="2">
    <location>
        <begin position="303"/>
        <end position="319"/>
    </location>
</feature>
<evidence type="ECO:0000313" key="5">
    <source>
        <dbReference type="Proteomes" id="UP001321749"/>
    </source>
</evidence>
<dbReference type="PANTHER" id="PTHR38166">
    <property type="entry name" value="C2H2-TYPE DOMAIN-CONTAINING PROTEIN-RELATED"/>
    <property type="match status" value="1"/>
</dbReference>
<sequence>MPQDVAKSHHPTKAGNPSPAPEIPFSPILFSTFSSYDEISAIRDGCIGPAASIPDSGYHGSSTCSQSEISSRSPARPTPKHRRTTRSVAKYLGDDDVAPSASVGSQIERTSCPDLILAGLKELEPSYHPERLATISSSALGLPMILVTHLPMGEDADSNKNAMASSKHEHDSTPRASSADRGTAGENIVAGTDQDNSGEHGSSHFMRKVHRFLNDRDGLPWNSLQCRESEQDSPTKVNSDSDEDSSMAGSDRSSSSGSTGSYIGATLTAYQRQVVESLMSEFETLFCQELGNGAAGAAQVAGVNSAGSQGTPRQSPSSGRGSGSNEGQGDGDPSKMPNSGGDNYGPKSHTDEPFPVRKFACPYYKREPRKHTNRRACSGPGWLEIHRIKEHITRVHAHPIFCLRCGENFTCKDKLEAHTRAVTACPVRNFERPHRLTEEQLRLLKKRKIESSDEDKWRTIYRILFPEDDEYDIPTPYYDTGDIVGVDHYERYSRRALPRSVRRRLEIAAAAIASPLENHLRAQLVDIVRSAQAEVSESFRRLMDPVFTGPDASADPSQTDVPINAEPTESNLLLAPQDLDQHRGTGNPVSKGLDFSAYLHQPVMDGAYGMPGNLDLSSAETRLCSEHSTHGHDSGYGSNVGNHHGDGLELCFTDWPMPSSIEGTYDCDHET</sequence>
<proteinExistence type="predicted"/>
<dbReference type="PANTHER" id="PTHR38166:SF1">
    <property type="entry name" value="C2H2-TYPE DOMAIN-CONTAINING PROTEIN"/>
    <property type="match status" value="1"/>
</dbReference>
<feature type="compositionally biased region" description="Polar residues" evidence="2">
    <location>
        <begin position="59"/>
        <end position="73"/>
    </location>
</feature>
<dbReference type="PROSITE" id="PS50157">
    <property type="entry name" value="ZINC_FINGER_C2H2_2"/>
    <property type="match status" value="1"/>
</dbReference>
<keyword evidence="1" id="KW-0863">Zinc-finger</keyword>
<evidence type="ECO:0000313" key="4">
    <source>
        <dbReference type="EMBL" id="KAK4465018.1"/>
    </source>
</evidence>
<reference evidence="4" key="1">
    <citation type="journal article" date="2023" name="Mol. Phylogenet. Evol.">
        <title>Genome-scale phylogeny and comparative genomics of the fungal order Sordariales.</title>
        <authorList>
            <person name="Hensen N."/>
            <person name="Bonometti L."/>
            <person name="Westerberg I."/>
            <person name="Brannstrom I.O."/>
            <person name="Guillou S."/>
            <person name="Cros-Aarteil S."/>
            <person name="Calhoun S."/>
            <person name="Haridas S."/>
            <person name="Kuo A."/>
            <person name="Mondo S."/>
            <person name="Pangilinan J."/>
            <person name="Riley R."/>
            <person name="LaButti K."/>
            <person name="Andreopoulos B."/>
            <person name="Lipzen A."/>
            <person name="Chen C."/>
            <person name="Yan M."/>
            <person name="Daum C."/>
            <person name="Ng V."/>
            <person name="Clum A."/>
            <person name="Steindorff A."/>
            <person name="Ohm R.A."/>
            <person name="Martin F."/>
            <person name="Silar P."/>
            <person name="Natvig D.O."/>
            <person name="Lalanne C."/>
            <person name="Gautier V."/>
            <person name="Ament-Velasquez S.L."/>
            <person name="Kruys A."/>
            <person name="Hutchinson M.I."/>
            <person name="Powell A.J."/>
            <person name="Barry K."/>
            <person name="Miller A.N."/>
            <person name="Grigoriev I.V."/>
            <person name="Debuchy R."/>
            <person name="Gladieux P."/>
            <person name="Hiltunen Thoren M."/>
            <person name="Johannesson H."/>
        </authorList>
    </citation>
    <scope>NUCLEOTIDE SEQUENCE</scope>
    <source>
        <strain evidence="4">PSN324</strain>
    </source>
</reference>
<dbReference type="Proteomes" id="UP001321749">
    <property type="component" value="Unassembled WGS sequence"/>
</dbReference>